<dbReference type="NCBIfam" id="TIGR02122">
    <property type="entry name" value="TRAP_TAXI"/>
    <property type="match status" value="1"/>
</dbReference>
<dbReference type="STRING" id="1867952.MTBPR1_70062"/>
<dbReference type="SUPFAM" id="SSF53850">
    <property type="entry name" value="Periplasmic binding protein-like II"/>
    <property type="match status" value="1"/>
</dbReference>
<sequence length="325" mass="35603">MPVYKIIWCLAVMLGALFAALPFAHASQMFITIGTAGVTGVYYPTGGAICRLVNKERKEHGIRCSVESTDGSAHNITSIREDDLNFGIAQSDVQAAAWSGSHSFEEAGRFKKLRAVFSVHGEPLQLVVRKDAGIDTFKDVKGKRVNLGNIDSGQRETMMRILGHLGWDEKDFSYAGSLKSTEQSKALCNNKLDAVFFTAGIPNASVKEATTSCDTKLISMTGQWVDSFIAKYPQYSKAVIPAGTYRGTESDIHTLGPKATVVSSTKTSDEIVYQVVRSVMDHFSAFKKLHPAFKHIKKSQMIKDGLSAPLHRGAIKYYKEVGLLK</sequence>
<dbReference type="Proteomes" id="UP000231658">
    <property type="component" value="Unassembled WGS sequence"/>
</dbReference>
<keyword evidence="3" id="KW-1185">Reference proteome</keyword>
<dbReference type="Pfam" id="PF16868">
    <property type="entry name" value="NMT1_3"/>
    <property type="match status" value="1"/>
</dbReference>
<protein>
    <submittedName>
        <fullName evidence="2">TAXI family protein</fullName>
    </submittedName>
</protein>
<dbReference type="PANTHER" id="PTHR42941:SF1">
    <property type="entry name" value="SLL1037 PROTEIN"/>
    <property type="match status" value="1"/>
</dbReference>
<feature type="chain" id="PRO_5008680893" evidence="1">
    <location>
        <begin position="27"/>
        <end position="325"/>
    </location>
</feature>
<reference evidence="2 3" key="1">
    <citation type="submission" date="2016-07" db="EMBL/GenBank/DDBJ databases">
        <authorList>
            <person name="Lefevre C.T."/>
        </authorList>
    </citation>
    <scope>NUCLEOTIDE SEQUENCE [LARGE SCALE GENOMIC DNA]</scope>
    <source>
        <strain evidence="2">PR1</strain>
    </source>
</reference>
<dbReference type="InterPro" id="IPR011852">
    <property type="entry name" value="TRAP_TAXI"/>
</dbReference>
<organism evidence="2 3">
    <name type="scientific">Candidatus Terasakiella magnetica</name>
    <dbReference type="NCBI Taxonomy" id="1867952"/>
    <lineage>
        <taxon>Bacteria</taxon>
        <taxon>Pseudomonadati</taxon>
        <taxon>Pseudomonadota</taxon>
        <taxon>Alphaproteobacteria</taxon>
        <taxon>Rhodospirillales</taxon>
        <taxon>Terasakiellaceae</taxon>
        <taxon>Terasakiella</taxon>
    </lineage>
</organism>
<dbReference type="Gene3D" id="3.40.190.10">
    <property type="entry name" value="Periplasmic binding protein-like II"/>
    <property type="match status" value="2"/>
</dbReference>
<dbReference type="AlphaFoldDB" id="A0A1C3RKD8"/>
<accession>A0A1C3RKD8</accession>
<dbReference type="OrthoDB" id="9776669at2"/>
<dbReference type="EMBL" id="FLYE01000046">
    <property type="protein sequence ID" value="SCA57790.1"/>
    <property type="molecule type" value="Genomic_DNA"/>
</dbReference>
<dbReference type="CDD" id="cd13568">
    <property type="entry name" value="PBP2_TAXI_TRAP_like_3"/>
    <property type="match status" value="1"/>
</dbReference>
<proteinExistence type="predicted"/>
<evidence type="ECO:0000313" key="2">
    <source>
        <dbReference type="EMBL" id="SCA57790.1"/>
    </source>
</evidence>
<evidence type="ECO:0000256" key="1">
    <source>
        <dbReference type="SAM" id="SignalP"/>
    </source>
</evidence>
<evidence type="ECO:0000313" key="3">
    <source>
        <dbReference type="Proteomes" id="UP000231658"/>
    </source>
</evidence>
<keyword evidence="1" id="KW-0732">Signal</keyword>
<dbReference type="RefSeq" id="WP_069189801.1">
    <property type="nucleotide sequence ID" value="NZ_FLYE01000046.1"/>
</dbReference>
<dbReference type="PANTHER" id="PTHR42941">
    <property type="entry name" value="SLL1037 PROTEIN"/>
    <property type="match status" value="1"/>
</dbReference>
<name>A0A1C3RKD8_9PROT</name>
<feature type="signal peptide" evidence="1">
    <location>
        <begin position="1"/>
        <end position="26"/>
    </location>
</feature>
<gene>
    <name evidence="2" type="ORF">MTBPR1_70062</name>
</gene>